<dbReference type="AlphaFoldDB" id="A0A382R5Z1"/>
<protein>
    <recommendedName>
        <fullName evidence="1">Glycosyltransferase 2-like domain-containing protein</fullName>
    </recommendedName>
</protein>
<reference evidence="2" key="1">
    <citation type="submission" date="2018-05" db="EMBL/GenBank/DDBJ databases">
        <authorList>
            <person name="Lanie J.A."/>
            <person name="Ng W.-L."/>
            <person name="Kazmierczak K.M."/>
            <person name="Andrzejewski T.M."/>
            <person name="Davidsen T.M."/>
            <person name="Wayne K.J."/>
            <person name="Tettelin H."/>
            <person name="Glass J.I."/>
            <person name="Rusch D."/>
            <person name="Podicherti R."/>
            <person name="Tsui H.-C.T."/>
            <person name="Winkler M.E."/>
        </authorList>
    </citation>
    <scope>NUCLEOTIDE SEQUENCE</scope>
</reference>
<dbReference type="InterPro" id="IPR050256">
    <property type="entry name" value="Glycosyltransferase_2"/>
</dbReference>
<dbReference type="InterPro" id="IPR001173">
    <property type="entry name" value="Glyco_trans_2-like"/>
</dbReference>
<dbReference type="Gene3D" id="3.90.550.10">
    <property type="entry name" value="Spore Coat Polysaccharide Biosynthesis Protein SpsA, Chain A"/>
    <property type="match status" value="1"/>
</dbReference>
<gene>
    <name evidence="2" type="ORF">METZ01_LOCUS345451</name>
</gene>
<dbReference type="PANTHER" id="PTHR48090">
    <property type="entry name" value="UNDECAPRENYL-PHOSPHATE 4-DEOXY-4-FORMAMIDO-L-ARABINOSE TRANSFERASE-RELATED"/>
    <property type="match status" value="1"/>
</dbReference>
<evidence type="ECO:0000313" key="2">
    <source>
        <dbReference type="EMBL" id="SVC92597.1"/>
    </source>
</evidence>
<dbReference type="Pfam" id="PF00535">
    <property type="entry name" value="Glycos_transf_2"/>
    <property type="match status" value="1"/>
</dbReference>
<dbReference type="InterPro" id="IPR029044">
    <property type="entry name" value="Nucleotide-diphossugar_trans"/>
</dbReference>
<accession>A0A382R5Z1</accession>
<dbReference type="EMBL" id="UINC01119053">
    <property type="protein sequence ID" value="SVC92597.1"/>
    <property type="molecule type" value="Genomic_DNA"/>
</dbReference>
<evidence type="ECO:0000259" key="1">
    <source>
        <dbReference type="Pfam" id="PF00535"/>
    </source>
</evidence>
<feature type="non-terminal residue" evidence="2">
    <location>
        <position position="1"/>
    </location>
</feature>
<feature type="domain" description="Glycosyltransferase 2-like" evidence="1">
    <location>
        <begin position="4"/>
        <end position="164"/>
    </location>
</feature>
<dbReference type="PANTHER" id="PTHR48090:SF7">
    <property type="entry name" value="RFBJ PROTEIN"/>
    <property type="match status" value="1"/>
</dbReference>
<dbReference type="SUPFAM" id="SSF53448">
    <property type="entry name" value="Nucleotide-diphospho-sugar transferases"/>
    <property type="match status" value="1"/>
</dbReference>
<sequence>VQLSVIVPVYNECDTIAEVLRRVLAVEVEKQVIVVDDGSSDGTAEWLTSWTRGRSEQIVICQHAQNRGKGAAVRTGLAEVTGEYVLIQDGDLEYNPEDYVRLLEPLAEGRAKVVYGSRFLGGAPRMFFTQRMSNVFLTRLTNLLYGASLTDMETCYKLFTRDVVTGFTLVSNRFDVEPELTAKVLRAGLEIEEVPITYAGRSYREGKKINWRDFVSAVWTLVRFRL</sequence>
<proteinExistence type="predicted"/>
<dbReference type="CDD" id="cd04179">
    <property type="entry name" value="DPM_DPG-synthase_like"/>
    <property type="match status" value="1"/>
</dbReference>
<organism evidence="2">
    <name type="scientific">marine metagenome</name>
    <dbReference type="NCBI Taxonomy" id="408172"/>
    <lineage>
        <taxon>unclassified sequences</taxon>
        <taxon>metagenomes</taxon>
        <taxon>ecological metagenomes</taxon>
    </lineage>
</organism>
<name>A0A382R5Z1_9ZZZZ</name>